<evidence type="ECO:0000313" key="1">
    <source>
        <dbReference type="EMBL" id="CAF2076087.1"/>
    </source>
</evidence>
<comment type="caution">
    <text evidence="1">The sequence shown here is derived from an EMBL/GenBank/DDBJ whole genome shotgun (WGS) entry which is preliminary data.</text>
</comment>
<dbReference type="EMBL" id="CAJNRE010008809">
    <property type="protein sequence ID" value="CAF2076087.1"/>
    <property type="molecule type" value="Genomic_DNA"/>
</dbReference>
<sequence>MSNKKISKNDDGLNLIALGVPSNVTHMKSGNTLCSNDSLVILQNGATTLEIRTAPKFEAKQIPWPDGLIRDIVWNSELNVFVLLTKKSLFTFDSKTIDSATVTANNDSRLKIKAYSNIKPYNDKALFWRCTCVGTKLFISYSGFSTVIDEYILEPSSCTFVKRYAPPQTCANHEGIWCIRTHPNTEQIGMTVMNPNNNGWRFETRDPNNLAHIWETRVPIANGDGELTPLADGDWLIVNSCGTRFIQISNLAIKYVVEYERELKNAISFSKDYFIVRTKNTLEIHLLKKEDD</sequence>
<name>A0A816RSE6_9BILA</name>
<dbReference type="AlphaFoldDB" id="A0A816RSE6"/>
<protein>
    <submittedName>
        <fullName evidence="1">Uncharacterized protein</fullName>
    </submittedName>
</protein>
<accession>A0A816RSE6</accession>
<gene>
    <name evidence="1" type="ORF">MBJ925_LOCUS17586</name>
</gene>
<proteinExistence type="predicted"/>
<reference evidence="1" key="1">
    <citation type="submission" date="2021-02" db="EMBL/GenBank/DDBJ databases">
        <authorList>
            <person name="Nowell W R."/>
        </authorList>
    </citation>
    <scope>NUCLEOTIDE SEQUENCE</scope>
</reference>
<dbReference type="Proteomes" id="UP000663824">
    <property type="component" value="Unassembled WGS sequence"/>
</dbReference>
<organism evidence="1 2">
    <name type="scientific">Rotaria magnacalcarata</name>
    <dbReference type="NCBI Taxonomy" id="392030"/>
    <lineage>
        <taxon>Eukaryota</taxon>
        <taxon>Metazoa</taxon>
        <taxon>Spiralia</taxon>
        <taxon>Gnathifera</taxon>
        <taxon>Rotifera</taxon>
        <taxon>Eurotatoria</taxon>
        <taxon>Bdelloidea</taxon>
        <taxon>Philodinida</taxon>
        <taxon>Philodinidae</taxon>
        <taxon>Rotaria</taxon>
    </lineage>
</organism>
<evidence type="ECO:0000313" key="2">
    <source>
        <dbReference type="Proteomes" id="UP000663824"/>
    </source>
</evidence>